<dbReference type="GO" id="GO:0070403">
    <property type="term" value="F:NAD+ binding"/>
    <property type="evidence" value="ECO:0007669"/>
    <property type="project" value="InterPro"/>
</dbReference>
<dbReference type="InterPro" id="IPR036291">
    <property type="entry name" value="NAD(P)-bd_dom_sf"/>
</dbReference>
<dbReference type="Pfam" id="PF00378">
    <property type="entry name" value="ECH_1"/>
    <property type="match status" value="1"/>
</dbReference>
<dbReference type="Pfam" id="PF02737">
    <property type="entry name" value="3HCDH_N"/>
    <property type="match status" value="1"/>
</dbReference>
<dbReference type="PANTHER" id="PTHR23309">
    <property type="entry name" value="3-HYDROXYACYL-COA DEHYROGENASE"/>
    <property type="match status" value="1"/>
</dbReference>
<dbReference type="GO" id="GO:0004300">
    <property type="term" value="F:enoyl-CoA hydratase activity"/>
    <property type="evidence" value="ECO:0007669"/>
    <property type="project" value="UniProtKB-ARBA"/>
</dbReference>
<dbReference type="AlphaFoldDB" id="A0A9W7CEF2"/>
<dbReference type="InterPro" id="IPR006180">
    <property type="entry name" value="3-OHacyl-CoA_DH_CS"/>
</dbReference>
<dbReference type="EMBL" id="BRXX01000355">
    <property type="protein sequence ID" value="GMI06792.1"/>
    <property type="molecule type" value="Genomic_DNA"/>
</dbReference>
<dbReference type="InterPro" id="IPR029045">
    <property type="entry name" value="ClpP/crotonase-like_dom_sf"/>
</dbReference>
<dbReference type="GO" id="GO:0003857">
    <property type="term" value="F:(3S)-3-hydroxyacyl-CoA dehydrogenase (NAD+) activity"/>
    <property type="evidence" value="ECO:0007669"/>
    <property type="project" value="TreeGrafter"/>
</dbReference>
<evidence type="ECO:0000259" key="14">
    <source>
        <dbReference type="Pfam" id="PF02737"/>
    </source>
</evidence>
<comment type="caution">
    <text evidence="15">The sequence shown here is derived from an EMBL/GenBank/DDBJ whole genome shotgun (WGS) entry which is preliminary data.</text>
</comment>
<evidence type="ECO:0000256" key="9">
    <source>
        <dbReference type="ARBA" id="ARBA00023140"/>
    </source>
</evidence>
<dbReference type="PANTHER" id="PTHR23309:SF49">
    <property type="entry name" value="PEROXISOMAL BIFUNCTIONAL ENZYME"/>
    <property type="match status" value="1"/>
</dbReference>
<feature type="domain" description="3-hydroxyacyl-CoA dehydrogenase C-terminal" evidence="13">
    <location>
        <begin position="625"/>
        <end position="713"/>
    </location>
</feature>
<name>A0A9W7CEF2_9STRA</name>
<evidence type="ECO:0000313" key="15">
    <source>
        <dbReference type="EMBL" id="GMI06792.1"/>
    </source>
</evidence>
<dbReference type="Gene3D" id="3.90.226.10">
    <property type="entry name" value="2-enoyl-CoA Hydratase, Chain A, domain 1"/>
    <property type="match status" value="1"/>
</dbReference>
<dbReference type="FunFam" id="1.10.1040.50:FF:000006">
    <property type="entry name" value="Peroxisomal bifunctional enzyme"/>
    <property type="match status" value="1"/>
</dbReference>
<evidence type="ECO:0000256" key="4">
    <source>
        <dbReference type="ARBA" id="ARBA00011245"/>
    </source>
</evidence>
<evidence type="ECO:0000256" key="3">
    <source>
        <dbReference type="ARBA" id="ARBA00008750"/>
    </source>
</evidence>
<comment type="similarity">
    <text evidence="3">In the N-terminal section; belongs to the enoyl-CoA hydratase/isomerase family.</text>
</comment>
<dbReference type="GO" id="GO:0016853">
    <property type="term" value="F:isomerase activity"/>
    <property type="evidence" value="ECO:0007669"/>
    <property type="project" value="UniProtKB-KW"/>
</dbReference>
<dbReference type="Gene3D" id="1.10.1040.50">
    <property type="match status" value="1"/>
</dbReference>
<comment type="pathway">
    <text evidence="2">Lipid metabolism; fatty acid beta-oxidation.</text>
</comment>
<feature type="domain" description="3-hydroxyacyl-CoA dehydrogenase NAD binding" evidence="14">
    <location>
        <begin position="311"/>
        <end position="489"/>
    </location>
</feature>
<keyword evidence="8" id="KW-0443">Lipid metabolism</keyword>
<sequence>MLGTARRFMSTRVLKIAQGIEKNRVNSLGYETRKNLLNEINAANADPSVKAIVIAGSDHSSAFSAGADITEFNASGEFQRPSLHDLIETLEAVEKPTVAAIKGVALGGGLELALACKYRVADPRARVGLPEVHLGIIPGAGGTQRLPRVSSVKFALDTITSGRMIKAKEALDNNVLDGVAPDGQSVEDFASSFALSAADNSPQDLADRNLSTRTVSGDASGNDAMCDAAKEKLPQPHMGGEAVHGAVDAIKASYEPGKSFEECIETEMSIFMDLLANSAQGRARRHAFFAERVATGLARGAPKPSSPLPNKVGVIGAGTMGAGIATCFLRAGYDVTLVDVNAEGLVRGEKIVKANLSQDVKRGRATQERADKNLSMMTPSTTLTSLSGVDLVVEAVFENMDLKKKIFKELDGIVGEHTILCTNTSTLDIDEIGGVVKDSSRTMGMHFFSPANVMKLVENVQSKHTSDQTISDVTAHTKKIGKIGVLVGNCDGFVGNRMVAPYTGEAAFCVEEGAGVGDVDAAIVDLGCAIGPFTMGDIAGNDIGYLIRQEKGWADGGAPAGLRYTDIPDNIVKDLGRIGQKAGKGWYDYDPEIGKGRVPMHSEEVEKWLEAQRGEGVLFEDKDLVERSLFPLVNEGFKILEEGICARPEHIDIIYIYGYGWPVWRGGPMYWADKEVGLEHVLKTTERYYEKYGGSDWWQPSQLLVDLVKEGKSVYKWADDKSKNQSKL</sequence>
<dbReference type="SUPFAM" id="SSF52096">
    <property type="entry name" value="ClpP/crotonase"/>
    <property type="match status" value="1"/>
</dbReference>
<evidence type="ECO:0000256" key="10">
    <source>
        <dbReference type="ARBA" id="ARBA00023235"/>
    </source>
</evidence>
<dbReference type="FunFam" id="3.40.50.720:FF:000009">
    <property type="entry name" value="Fatty oxidation complex, alpha subunit"/>
    <property type="match status" value="1"/>
</dbReference>
<dbReference type="PROSITE" id="PS00067">
    <property type="entry name" value="3HCDH"/>
    <property type="match status" value="1"/>
</dbReference>
<dbReference type="InterPro" id="IPR006108">
    <property type="entry name" value="3HC_DH_C"/>
</dbReference>
<evidence type="ECO:0000256" key="12">
    <source>
        <dbReference type="ARBA" id="ARBA00023268"/>
    </source>
</evidence>
<keyword evidence="16" id="KW-1185">Reference proteome</keyword>
<keyword evidence="5" id="KW-0276">Fatty acid metabolism</keyword>
<accession>A0A9W7CEF2</accession>
<protein>
    <recommendedName>
        <fullName evidence="17">Enoyl-CoA hydratase</fullName>
    </recommendedName>
</protein>
<keyword evidence="12" id="KW-0511">Multifunctional enzyme</keyword>
<evidence type="ECO:0000256" key="2">
    <source>
        <dbReference type="ARBA" id="ARBA00005005"/>
    </source>
</evidence>
<evidence type="ECO:0000256" key="7">
    <source>
        <dbReference type="ARBA" id="ARBA00023027"/>
    </source>
</evidence>
<dbReference type="SUPFAM" id="SSF51735">
    <property type="entry name" value="NAD(P)-binding Rossmann-fold domains"/>
    <property type="match status" value="1"/>
</dbReference>
<comment type="subcellular location">
    <subcellularLocation>
        <location evidence="1">Peroxisome</location>
    </subcellularLocation>
</comment>
<dbReference type="Gene3D" id="3.40.50.720">
    <property type="entry name" value="NAD(P)-binding Rossmann-like Domain"/>
    <property type="match status" value="1"/>
</dbReference>
<dbReference type="InterPro" id="IPR006176">
    <property type="entry name" value="3-OHacyl-CoA_DH_NAD-bd"/>
</dbReference>
<evidence type="ECO:0000313" key="16">
    <source>
        <dbReference type="Proteomes" id="UP001165160"/>
    </source>
</evidence>
<organism evidence="15 16">
    <name type="scientific">Triparma verrucosa</name>
    <dbReference type="NCBI Taxonomy" id="1606542"/>
    <lineage>
        <taxon>Eukaryota</taxon>
        <taxon>Sar</taxon>
        <taxon>Stramenopiles</taxon>
        <taxon>Ochrophyta</taxon>
        <taxon>Bolidophyceae</taxon>
        <taxon>Parmales</taxon>
        <taxon>Triparmaceae</taxon>
        <taxon>Triparma</taxon>
    </lineage>
</organism>
<evidence type="ECO:0000256" key="11">
    <source>
        <dbReference type="ARBA" id="ARBA00023239"/>
    </source>
</evidence>
<feature type="domain" description="3-hydroxyacyl-CoA dehydrogenase C-terminal" evidence="13">
    <location>
        <begin position="492"/>
        <end position="589"/>
    </location>
</feature>
<keyword evidence="7" id="KW-0520">NAD</keyword>
<dbReference type="SUPFAM" id="SSF48179">
    <property type="entry name" value="6-phosphogluconate dehydrogenase C-terminal domain-like"/>
    <property type="match status" value="2"/>
</dbReference>
<dbReference type="InterPro" id="IPR008927">
    <property type="entry name" value="6-PGluconate_DH-like_C_sf"/>
</dbReference>
<keyword evidence="11" id="KW-0456">Lyase</keyword>
<evidence type="ECO:0000256" key="6">
    <source>
        <dbReference type="ARBA" id="ARBA00023002"/>
    </source>
</evidence>
<reference evidence="16" key="1">
    <citation type="journal article" date="2023" name="Commun. Biol.">
        <title>Genome analysis of Parmales, the sister group of diatoms, reveals the evolutionary specialization of diatoms from phago-mixotrophs to photoautotrophs.</title>
        <authorList>
            <person name="Ban H."/>
            <person name="Sato S."/>
            <person name="Yoshikawa S."/>
            <person name="Yamada K."/>
            <person name="Nakamura Y."/>
            <person name="Ichinomiya M."/>
            <person name="Sato N."/>
            <person name="Blanc-Mathieu R."/>
            <person name="Endo H."/>
            <person name="Kuwata A."/>
            <person name="Ogata H."/>
        </authorList>
    </citation>
    <scope>NUCLEOTIDE SEQUENCE [LARGE SCALE GENOMIC DNA]</scope>
    <source>
        <strain evidence="16">NIES 3699</strain>
    </source>
</reference>
<dbReference type="Pfam" id="PF00725">
    <property type="entry name" value="3HCDH"/>
    <property type="match status" value="2"/>
</dbReference>
<keyword evidence="10" id="KW-0413">Isomerase</keyword>
<keyword evidence="6" id="KW-0560">Oxidoreductase</keyword>
<evidence type="ECO:0000256" key="1">
    <source>
        <dbReference type="ARBA" id="ARBA00004275"/>
    </source>
</evidence>
<evidence type="ECO:0000256" key="8">
    <source>
        <dbReference type="ARBA" id="ARBA00023098"/>
    </source>
</evidence>
<evidence type="ECO:0000256" key="5">
    <source>
        <dbReference type="ARBA" id="ARBA00022832"/>
    </source>
</evidence>
<dbReference type="CDD" id="cd06558">
    <property type="entry name" value="crotonase-like"/>
    <property type="match status" value="1"/>
</dbReference>
<evidence type="ECO:0000259" key="13">
    <source>
        <dbReference type="Pfam" id="PF00725"/>
    </source>
</evidence>
<dbReference type="GO" id="GO:0005777">
    <property type="term" value="C:peroxisome"/>
    <property type="evidence" value="ECO:0007669"/>
    <property type="project" value="UniProtKB-SubCell"/>
</dbReference>
<dbReference type="Proteomes" id="UP001165160">
    <property type="component" value="Unassembled WGS sequence"/>
</dbReference>
<comment type="subunit">
    <text evidence="4">Monomer.</text>
</comment>
<evidence type="ECO:0008006" key="17">
    <source>
        <dbReference type="Google" id="ProtNLM"/>
    </source>
</evidence>
<dbReference type="GO" id="GO:0006635">
    <property type="term" value="P:fatty acid beta-oxidation"/>
    <property type="evidence" value="ECO:0007669"/>
    <property type="project" value="TreeGrafter"/>
</dbReference>
<dbReference type="InterPro" id="IPR001753">
    <property type="entry name" value="Enoyl-CoA_hydra/iso"/>
</dbReference>
<keyword evidence="9" id="KW-0576">Peroxisome</keyword>
<gene>
    <name evidence="15" type="ORF">TrVE_jg14373</name>
</gene>
<proteinExistence type="inferred from homology"/>